<keyword evidence="4" id="KW-0378">Hydrolase</keyword>
<keyword evidence="6" id="KW-1185">Reference proteome</keyword>
<evidence type="ECO:0000313" key="4">
    <source>
        <dbReference type="EMBL" id="EDS43759.1"/>
    </source>
</evidence>
<protein>
    <submittedName>
        <fullName evidence="4 5">26S protease regulatory subunit 6a</fullName>
    </submittedName>
</protein>
<dbReference type="InterPro" id="IPR012340">
    <property type="entry name" value="NA-bd_OB-fold"/>
</dbReference>
<reference evidence="5" key="2">
    <citation type="submission" date="2020-05" db="UniProtKB">
        <authorList>
            <consortium name="EnsemblMetazoa"/>
        </authorList>
    </citation>
    <scope>IDENTIFICATION</scope>
    <source>
        <strain evidence="5">JHB</strain>
    </source>
</reference>
<dbReference type="KEGG" id="cqu:CpipJ_CPIJ016610"/>
<evidence type="ECO:0000313" key="6">
    <source>
        <dbReference type="Proteomes" id="UP000002320"/>
    </source>
</evidence>
<sequence length="370" mass="42783">MAATTQWDVLGLPMTPWIYYRWVHHHNKQEVCVVMFWVNRGLPGSLGTIRKPHSYMLLIRETPLDRRSHEVCVFGLSKAPAIEMVVTQEDKSIELLDVDPQETEDDGAVEVLDSKRKGKRTVIKTLTRQTYFLPVFSLVDPEKLKPDDLVGVNKDSHFRPTEQYSDIGGLDRQIQKLIEAVVLPTTHKDKFKNLRIHPPKSTYLKMASQQLVQMFIGDGAKLVWDASALTKEKSPVRVLFQLAIRPHDERKDPFLLQPLCYLSIPVVHQTARSHDQNPLHNRLPVRSLILQGVDQRQRLQRLPQSHLVGQNRSQLFRVFAFHSQNPSRWCGRKCLATQYGTQPFVILPLIERRLPHHQRNKILRNQGCHI</sequence>
<dbReference type="Gene3D" id="3.40.50.300">
    <property type="entry name" value="P-loop containing nucleotide triphosphate hydrolases"/>
    <property type="match status" value="1"/>
</dbReference>
<keyword evidence="1" id="KW-0547">Nucleotide-binding</keyword>
<dbReference type="EMBL" id="DS232588">
    <property type="protein sequence ID" value="EDS43759.1"/>
    <property type="molecule type" value="Genomic_DNA"/>
</dbReference>
<dbReference type="EnsemblMetazoa" id="CPIJ016610-RA">
    <property type="protein sequence ID" value="CPIJ016610-PA"/>
    <property type="gene ID" value="CPIJ016610"/>
</dbReference>
<accession>B0XAM3</accession>
<evidence type="ECO:0000256" key="2">
    <source>
        <dbReference type="ARBA" id="ARBA00022840"/>
    </source>
</evidence>
<feature type="domain" description="Proteasomal ATPase second OB" evidence="3">
    <location>
        <begin position="109"/>
        <end position="157"/>
    </location>
</feature>
<proteinExistence type="predicted"/>
<evidence type="ECO:0000259" key="3">
    <source>
        <dbReference type="Pfam" id="PF16450"/>
    </source>
</evidence>
<dbReference type="HOGENOM" id="CLU_748550_0_0_1"/>
<dbReference type="PANTHER" id="PTHR23073">
    <property type="entry name" value="26S PROTEASOME REGULATORY SUBUNIT"/>
    <property type="match status" value="1"/>
</dbReference>
<dbReference type="InterPro" id="IPR032501">
    <property type="entry name" value="Prot_ATP_ID_OB_2nd"/>
</dbReference>
<dbReference type="GO" id="GO:0005524">
    <property type="term" value="F:ATP binding"/>
    <property type="evidence" value="ECO:0007669"/>
    <property type="project" value="UniProtKB-KW"/>
</dbReference>
<reference evidence="4" key="1">
    <citation type="submission" date="2007-03" db="EMBL/GenBank/DDBJ databases">
        <title>Annotation of Culex pipiens quinquefasciatus.</title>
        <authorList>
            <consortium name="The Broad Institute Genome Sequencing Platform"/>
            <person name="Atkinson P.W."/>
            <person name="Hemingway J."/>
            <person name="Christensen B.M."/>
            <person name="Higgs S."/>
            <person name="Kodira C."/>
            <person name="Hannick L."/>
            <person name="Megy K."/>
            <person name="O'Leary S."/>
            <person name="Pearson M."/>
            <person name="Haas B.J."/>
            <person name="Mauceli E."/>
            <person name="Wortman J.R."/>
            <person name="Lee N.H."/>
            <person name="Guigo R."/>
            <person name="Stanke M."/>
            <person name="Alvarado L."/>
            <person name="Amedeo P."/>
            <person name="Antoine C.H."/>
            <person name="Arensburger P."/>
            <person name="Bidwell S.L."/>
            <person name="Crawford M."/>
            <person name="Camaro F."/>
            <person name="Devon K."/>
            <person name="Engels R."/>
            <person name="Hammond M."/>
            <person name="Howarth C."/>
            <person name="Koehrsen M."/>
            <person name="Lawson D."/>
            <person name="Montgomery P."/>
            <person name="Nene V."/>
            <person name="Nusbaum C."/>
            <person name="Puiu D."/>
            <person name="Romero-Severson J."/>
            <person name="Severson D.W."/>
            <person name="Shumway M."/>
            <person name="Sisk P."/>
            <person name="Stolte C."/>
            <person name="Zeng Q."/>
            <person name="Eisenstadt E."/>
            <person name="Fraser-Liggett C."/>
            <person name="Strausberg R."/>
            <person name="Galagan J."/>
            <person name="Birren B."/>
            <person name="Collins F.H."/>
        </authorList>
    </citation>
    <scope>NUCLEOTIDE SEQUENCE [LARGE SCALE GENOMIC DNA]</scope>
    <source>
        <strain evidence="4">JHB</strain>
    </source>
</reference>
<dbReference type="InterPro" id="IPR050221">
    <property type="entry name" value="26S_Proteasome_ATPase"/>
</dbReference>
<organism>
    <name type="scientific">Culex quinquefasciatus</name>
    <name type="common">Southern house mosquito</name>
    <name type="synonym">Culex pungens</name>
    <dbReference type="NCBI Taxonomy" id="7176"/>
    <lineage>
        <taxon>Eukaryota</taxon>
        <taxon>Metazoa</taxon>
        <taxon>Ecdysozoa</taxon>
        <taxon>Arthropoda</taxon>
        <taxon>Hexapoda</taxon>
        <taxon>Insecta</taxon>
        <taxon>Pterygota</taxon>
        <taxon>Neoptera</taxon>
        <taxon>Endopterygota</taxon>
        <taxon>Diptera</taxon>
        <taxon>Nematocera</taxon>
        <taxon>Culicoidea</taxon>
        <taxon>Culicidae</taxon>
        <taxon>Culicinae</taxon>
        <taxon>Culicini</taxon>
        <taxon>Culex</taxon>
        <taxon>Culex</taxon>
    </lineage>
</organism>
<dbReference type="Proteomes" id="UP000002320">
    <property type="component" value="Unassembled WGS sequence"/>
</dbReference>
<dbReference type="InParanoid" id="B0XAM3"/>
<dbReference type="Pfam" id="PF16450">
    <property type="entry name" value="Prot_ATP_ID_OB_C"/>
    <property type="match status" value="1"/>
</dbReference>
<dbReference type="OrthoDB" id="9443236at2759"/>
<dbReference type="GO" id="GO:0008233">
    <property type="term" value="F:peptidase activity"/>
    <property type="evidence" value="ECO:0007669"/>
    <property type="project" value="UniProtKB-KW"/>
</dbReference>
<dbReference type="VEuPathDB" id="VectorBase:CPIJ016610"/>
<dbReference type="VEuPathDB" id="VectorBase:CQUJHB016385"/>
<dbReference type="Gene3D" id="2.40.50.140">
    <property type="entry name" value="Nucleic acid-binding proteins"/>
    <property type="match status" value="1"/>
</dbReference>
<dbReference type="eggNOG" id="KOG0652">
    <property type="taxonomic scope" value="Eukaryota"/>
</dbReference>
<evidence type="ECO:0000313" key="5">
    <source>
        <dbReference type="EnsemblMetazoa" id="CPIJ016610-PA"/>
    </source>
</evidence>
<keyword evidence="2" id="KW-0067">ATP-binding</keyword>
<evidence type="ECO:0000256" key="1">
    <source>
        <dbReference type="ARBA" id="ARBA00022741"/>
    </source>
</evidence>
<dbReference type="InterPro" id="IPR027417">
    <property type="entry name" value="P-loop_NTPase"/>
</dbReference>
<dbReference type="STRING" id="7176.B0XAM3"/>
<gene>
    <name evidence="5" type="primary">6050023</name>
    <name evidence="4" type="ORF">CpipJ_CPIJ016610</name>
</gene>
<name>B0XAM3_CULQU</name>
<keyword evidence="4" id="KW-0645">Protease</keyword>
<dbReference type="GO" id="GO:0006508">
    <property type="term" value="P:proteolysis"/>
    <property type="evidence" value="ECO:0007669"/>
    <property type="project" value="UniProtKB-KW"/>
</dbReference>
<dbReference type="AlphaFoldDB" id="B0XAM3"/>